<evidence type="ECO:0000313" key="2">
    <source>
        <dbReference type="EMBL" id="CAJ1403801.1"/>
    </source>
</evidence>
<keyword evidence="1" id="KW-0175">Coiled coil</keyword>
<evidence type="ECO:0000256" key="1">
    <source>
        <dbReference type="SAM" id="Coils"/>
    </source>
</evidence>
<evidence type="ECO:0000313" key="3">
    <source>
        <dbReference type="Proteomes" id="UP001178507"/>
    </source>
</evidence>
<keyword evidence="3" id="KW-1185">Reference proteome</keyword>
<dbReference type="AlphaFoldDB" id="A0AA36JEX3"/>
<comment type="caution">
    <text evidence="2">The sequence shown here is derived from an EMBL/GenBank/DDBJ whole genome shotgun (WGS) entry which is preliminary data.</text>
</comment>
<dbReference type="Proteomes" id="UP001178507">
    <property type="component" value="Unassembled WGS sequence"/>
</dbReference>
<gene>
    <name evidence="2" type="ORF">EVOR1521_LOCUS26387</name>
</gene>
<protein>
    <submittedName>
        <fullName evidence="2">Uncharacterized protein</fullName>
    </submittedName>
</protein>
<feature type="coiled-coil region" evidence="1">
    <location>
        <begin position="4"/>
        <end position="58"/>
    </location>
</feature>
<sequence>MLARQELQQELKTSSEALRRRAEKAREEVHREISMLRKDIEEQVRDELRKEMVSLGQECSVSIEAQVKQSLASNRLERCVEELLLEHLARERKAAVAARFVWEKNLLLVPY</sequence>
<name>A0AA36JEX3_9DINO</name>
<proteinExistence type="predicted"/>
<organism evidence="2 3">
    <name type="scientific">Effrenium voratum</name>
    <dbReference type="NCBI Taxonomy" id="2562239"/>
    <lineage>
        <taxon>Eukaryota</taxon>
        <taxon>Sar</taxon>
        <taxon>Alveolata</taxon>
        <taxon>Dinophyceae</taxon>
        <taxon>Suessiales</taxon>
        <taxon>Symbiodiniaceae</taxon>
        <taxon>Effrenium</taxon>
    </lineage>
</organism>
<accession>A0AA36JEX3</accession>
<dbReference type="EMBL" id="CAUJNA010003510">
    <property type="protein sequence ID" value="CAJ1403801.1"/>
    <property type="molecule type" value="Genomic_DNA"/>
</dbReference>
<reference evidence="2" key="1">
    <citation type="submission" date="2023-08" db="EMBL/GenBank/DDBJ databases">
        <authorList>
            <person name="Chen Y."/>
            <person name="Shah S."/>
            <person name="Dougan E. K."/>
            <person name="Thang M."/>
            <person name="Chan C."/>
        </authorList>
    </citation>
    <scope>NUCLEOTIDE SEQUENCE</scope>
</reference>